<evidence type="ECO:0000313" key="5">
    <source>
        <dbReference type="EMBL" id="MET3575912.1"/>
    </source>
</evidence>
<dbReference type="RefSeq" id="WP_354197487.1">
    <property type="nucleotide sequence ID" value="NZ_JBEPLW010000013.1"/>
</dbReference>
<protein>
    <submittedName>
        <fullName evidence="5">Phosphate transport system ATP-binding protein</fullName>
    </submittedName>
</protein>
<keyword evidence="1" id="KW-0813">Transport</keyword>
<reference evidence="5 6" key="1">
    <citation type="submission" date="2024-06" db="EMBL/GenBank/DDBJ databases">
        <title>Genomic Encyclopedia of Type Strains, Phase IV (KMG-IV): sequencing the most valuable type-strain genomes for metagenomic binning, comparative biology and taxonomic classification.</title>
        <authorList>
            <person name="Goeker M."/>
        </authorList>
    </citation>
    <scope>NUCLEOTIDE SEQUENCE [LARGE SCALE GENOMIC DNA]</scope>
    <source>
        <strain evidence="5 6">DSM 26128</strain>
    </source>
</reference>
<evidence type="ECO:0000313" key="6">
    <source>
        <dbReference type="Proteomes" id="UP001549099"/>
    </source>
</evidence>
<evidence type="ECO:0000256" key="3">
    <source>
        <dbReference type="ARBA" id="ARBA00022840"/>
    </source>
</evidence>
<keyword evidence="2" id="KW-0547">Nucleotide-binding</keyword>
<evidence type="ECO:0000256" key="1">
    <source>
        <dbReference type="ARBA" id="ARBA00022448"/>
    </source>
</evidence>
<dbReference type="CDD" id="cd03260">
    <property type="entry name" value="ABC_PstB_phosphate_transporter"/>
    <property type="match status" value="1"/>
</dbReference>
<dbReference type="Proteomes" id="UP001549099">
    <property type="component" value="Unassembled WGS sequence"/>
</dbReference>
<organism evidence="5 6">
    <name type="scientific">Bhargavaea ullalensis</name>
    <dbReference type="NCBI Taxonomy" id="1265685"/>
    <lineage>
        <taxon>Bacteria</taxon>
        <taxon>Bacillati</taxon>
        <taxon>Bacillota</taxon>
        <taxon>Bacilli</taxon>
        <taxon>Bacillales</taxon>
        <taxon>Caryophanaceae</taxon>
        <taxon>Bhargavaea</taxon>
    </lineage>
</organism>
<keyword evidence="3 5" id="KW-0067">ATP-binding</keyword>
<feature type="domain" description="ABC transporter" evidence="4">
    <location>
        <begin position="31"/>
        <end position="272"/>
    </location>
</feature>
<dbReference type="GO" id="GO:0005524">
    <property type="term" value="F:ATP binding"/>
    <property type="evidence" value="ECO:0007669"/>
    <property type="project" value="UniProtKB-KW"/>
</dbReference>
<dbReference type="PANTHER" id="PTHR43423:SF1">
    <property type="entry name" value="ABC TRANSPORTER I FAMILY MEMBER 17"/>
    <property type="match status" value="1"/>
</dbReference>
<dbReference type="Gene3D" id="3.40.50.300">
    <property type="entry name" value="P-loop containing nucleotide triphosphate hydrolases"/>
    <property type="match status" value="1"/>
</dbReference>
<name>A0ABV2GCI1_9BACL</name>
<dbReference type="InterPro" id="IPR027417">
    <property type="entry name" value="P-loop_NTPase"/>
</dbReference>
<accession>A0ABV2GCI1</accession>
<proteinExistence type="predicted"/>
<keyword evidence="6" id="KW-1185">Reference proteome</keyword>
<dbReference type="InterPro" id="IPR005670">
    <property type="entry name" value="PstB-like"/>
</dbReference>
<dbReference type="EMBL" id="JBEPLW010000013">
    <property type="protein sequence ID" value="MET3575912.1"/>
    <property type="molecule type" value="Genomic_DNA"/>
</dbReference>
<dbReference type="SUPFAM" id="SSF52540">
    <property type="entry name" value="P-loop containing nucleoside triphosphate hydrolases"/>
    <property type="match status" value="1"/>
</dbReference>
<dbReference type="SMART" id="SM00382">
    <property type="entry name" value="AAA"/>
    <property type="match status" value="1"/>
</dbReference>
<dbReference type="InterPro" id="IPR017871">
    <property type="entry name" value="ABC_transporter-like_CS"/>
</dbReference>
<dbReference type="NCBIfam" id="TIGR00972">
    <property type="entry name" value="3a0107s01c2"/>
    <property type="match status" value="1"/>
</dbReference>
<comment type="caution">
    <text evidence="5">The sequence shown here is derived from an EMBL/GenBank/DDBJ whole genome shotgun (WGS) entry which is preliminary data.</text>
</comment>
<dbReference type="InterPro" id="IPR003439">
    <property type="entry name" value="ABC_transporter-like_ATP-bd"/>
</dbReference>
<evidence type="ECO:0000259" key="4">
    <source>
        <dbReference type="PROSITE" id="PS50893"/>
    </source>
</evidence>
<dbReference type="Pfam" id="PF00005">
    <property type="entry name" value="ABC_tran"/>
    <property type="match status" value="1"/>
</dbReference>
<dbReference type="PANTHER" id="PTHR43423">
    <property type="entry name" value="ABC TRANSPORTER I FAMILY MEMBER 17"/>
    <property type="match status" value="1"/>
</dbReference>
<dbReference type="PROSITE" id="PS50893">
    <property type="entry name" value="ABC_TRANSPORTER_2"/>
    <property type="match status" value="1"/>
</dbReference>
<sequence>MVQMIERTRERAGLKAISRPPELADARPLVFDTKRLNLWYGNHHALKNIDLPIRENEVTAIIGPSGCGKSTYIKTLNRMVDLIGGVRTSGEIIYRGRNILDRGFSPEELRTRVGMVFQKPNPFPKSIYDNVAYGPRIHGIRSKKLLDEIVEKSLRGAAIWEEVKDRLKANACSLSGGQQQRICIARALAVEPDVILMDEPTSALDPISTLRVEELVQELRDDYSIVIVTHNMQQAGRISGRTAFFLNGEVIEYDETGKMFSNPEDKRTEDYISGRFG</sequence>
<evidence type="ECO:0000256" key="2">
    <source>
        <dbReference type="ARBA" id="ARBA00022741"/>
    </source>
</evidence>
<gene>
    <name evidence="5" type="ORF">ABID49_001818</name>
</gene>
<dbReference type="InterPro" id="IPR003593">
    <property type="entry name" value="AAA+_ATPase"/>
</dbReference>
<dbReference type="PROSITE" id="PS00211">
    <property type="entry name" value="ABC_TRANSPORTER_1"/>
    <property type="match status" value="1"/>
</dbReference>